<accession>A0A0D0A7K7</accession>
<keyword evidence="1" id="KW-0808">Transferase</keyword>
<dbReference type="STRING" id="930992.A0A0D0A7K7"/>
<sequence length="451" mass="51518">MFCSKGRKPSLRAICVALTAVFLLTFSTLLLSPSRYRLDVQRPPAHPTIFDSQLYVQGPPTQRFRDNLRNDTKYITSWTSAGWTNDVITYGNLIYLALITDRIPIIPKFLSTHIDPSAPPFVFGDVIDVPRLSRAIGAHLLQWHEVKDPESQVLDDLGCWSVWETVQQHKDIPEPRQSPSLNLLKLDISWTRTPSWVELTSPSKQDNHASFWSLASLGFPEARESSLRFPPTNHPSPHHHLSLPPDDHVLCFDFLYYVSAHRTWEWELDYSPAWRFVGQHMRWTARMERIAETHVRRALDVMGDGPTPPYVSIHIRHGDFSEQCEGVPIDQCFASLPVIARRVSEVQDELRTRKGIDATHVLMTSDETDPEWWDGVRALGWTWVDYEAENTEEVYGKWYPVFIDAIIQSNGAGFVGTRGSTMSTLASRRVQSWHDGATRLVRWGTPGADDH</sequence>
<dbReference type="OrthoDB" id="423313at2759"/>
<evidence type="ECO:0000313" key="5">
    <source>
        <dbReference type="Proteomes" id="UP000054485"/>
    </source>
</evidence>
<dbReference type="InParanoid" id="A0A0D0A7K7"/>
<dbReference type="InterPro" id="IPR019378">
    <property type="entry name" value="GDP-Fuc_O-FucTrfase"/>
</dbReference>
<dbReference type="Gene3D" id="3.40.50.11350">
    <property type="match status" value="1"/>
</dbReference>
<organism evidence="4 5">
    <name type="scientific">Suillus luteus UH-Slu-Lm8-n1</name>
    <dbReference type="NCBI Taxonomy" id="930992"/>
    <lineage>
        <taxon>Eukaryota</taxon>
        <taxon>Fungi</taxon>
        <taxon>Dikarya</taxon>
        <taxon>Basidiomycota</taxon>
        <taxon>Agaricomycotina</taxon>
        <taxon>Agaricomycetes</taxon>
        <taxon>Agaricomycetidae</taxon>
        <taxon>Boletales</taxon>
        <taxon>Suillineae</taxon>
        <taxon>Suillaceae</taxon>
        <taxon>Suillus</taxon>
    </lineage>
</organism>
<evidence type="ECO:0000313" key="4">
    <source>
        <dbReference type="EMBL" id="KIK37596.1"/>
    </source>
</evidence>
<evidence type="ECO:0000256" key="2">
    <source>
        <dbReference type="ARBA" id="ARBA00023253"/>
    </source>
</evidence>
<evidence type="ECO:0008006" key="6">
    <source>
        <dbReference type="Google" id="ProtNLM"/>
    </source>
</evidence>
<keyword evidence="2" id="KW-0294">Fucose metabolism</keyword>
<dbReference type="HOGENOM" id="CLU_032339_0_0_1"/>
<dbReference type="Pfam" id="PF10250">
    <property type="entry name" value="O-FucT"/>
    <property type="match status" value="1"/>
</dbReference>
<dbReference type="Proteomes" id="UP000054485">
    <property type="component" value="Unassembled WGS sequence"/>
</dbReference>
<proteinExistence type="predicted"/>
<reference evidence="5" key="2">
    <citation type="submission" date="2015-01" db="EMBL/GenBank/DDBJ databases">
        <title>Evolutionary Origins and Diversification of the Mycorrhizal Mutualists.</title>
        <authorList>
            <consortium name="DOE Joint Genome Institute"/>
            <consortium name="Mycorrhizal Genomics Consortium"/>
            <person name="Kohler A."/>
            <person name="Kuo A."/>
            <person name="Nagy L.G."/>
            <person name="Floudas D."/>
            <person name="Copeland A."/>
            <person name="Barry K.W."/>
            <person name="Cichocki N."/>
            <person name="Veneault-Fourrey C."/>
            <person name="LaButti K."/>
            <person name="Lindquist E.A."/>
            <person name="Lipzen A."/>
            <person name="Lundell T."/>
            <person name="Morin E."/>
            <person name="Murat C."/>
            <person name="Riley R."/>
            <person name="Ohm R."/>
            <person name="Sun H."/>
            <person name="Tunlid A."/>
            <person name="Henrissat B."/>
            <person name="Grigoriev I.V."/>
            <person name="Hibbett D.S."/>
            <person name="Martin F."/>
        </authorList>
    </citation>
    <scope>NUCLEOTIDE SEQUENCE [LARGE SCALE GENOMIC DNA]</scope>
    <source>
        <strain evidence="5">UH-Slu-Lm8-n1</strain>
    </source>
</reference>
<reference evidence="4 5" key="1">
    <citation type="submission" date="2014-04" db="EMBL/GenBank/DDBJ databases">
        <authorList>
            <consortium name="DOE Joint Genome Institute"/>
            <person name="Kuo A."/>
            <person name="Ruytinx J."/>
            <person name="Rineau F."/>
            <person name="Colpaert J."/>
            <person name="Kohler A."/>
            <person name="Nagy L.G."/>
            <person name="Floudas D."/>
            <person name="Copeland A."/>
            <person name="Barry K.W."/>
            <person name="Cichocki N."/>
            <person name="Veneault-Fourrey C."/>
            <person name="LaButti K."/>
            <person name="Lindquist E.A."/>
            <person name="Lipzen A."/>
            <person name="Lundell T."/>
            <person name="Morin E."/>
            <person name="Murat C."/>
            <person name="Sun H."/>
            <person name="Tunlid A."/>
            <person name="Henrissat B."/>
            <person name="Grigoriev I.V."/>
            <person name="Hibbett D.S."/>
            <person name="Martin F."/>
            <person name="Nordberg H.P."/>
            <person name="Cantor M.N."/>
            <person name="Hua S.X."/>
        </authorList>
    </citation>
    <scope>NUCLEOTIDE SEQUENCE [LARGE SCALE GENOMIC DNA]</scope>
    <source>
        <strain evidence="4 5">UH-Slu-Lm8-n1</strain>
    </source>
</reference>
<evidence type="ECO:0000256" key="3">
    <source>
        <dbReference type="ARBA" id="ARBA00023277"/>
    </source>
</evidence>
<gene>
    <name evidence="4" type="ORF">CY34DRAFT_810175</name>
</gene>
<name>A0A0D0A7K7_9AGAM</name>
<keyword evidence="5" id="KW-1185">Reference proteome</keyword>
<protein>
    <recommendedName>
        <fullName evidence="6">GDP-fucose protein O-fucosyltransferase</fullName>
    </recommendedName>
</protein>
<dbReference type="CDD" id="cd11296">
    <property type="entry name" value="O-FucT_like"/>
    <property type="match status" value="1"/>
</dbReference>
<keyword evidence="3" id="KW-0119">Carbohydrate metabolism</keyword>
<dbReference type="EMBL" id="KN835441">
    <property type="protein sequence ID" value="KIK37596.1"/>
    <property type="molecule type" value="Genomic_DNA"/>
</dbReference>
<evidence type="ECO:0000256" key="1">
    <source>
        <dbReference type="ARBA" id="ARBA00022679"/>
    </source>
</evidence>
<dbReference type="AlphaFoldDB" id="A0A0D0A7K7"/>